<feature type="domain" description="TonB C-terminal" evidence="5">
    <location>
        <begin position="30"/>
        <end position="124"/>
    </location>
</feature>
<evidence type="ECO:0000256" key="4">
    <source>
        <dbReference type="ARBA" id="ARBA00023136"/>
    </source>
</evidence>
<dbReference type="Proteomes" id="UP001424459">
    <property type="component" value="Unassembled WGS sequence"/>
</dbReference>
<comment type="subcellular location">
    <subcellularLocation>
        <location evidence="1">Membrane</location>
        <topology evidence="1">Single-pass membrane protein</topology>
    </subcellularLocation>
</comment>
<name>A0ABP7TK32_9SPHN</name>
<dbReference type="PROSITE" id="PS52015">
    <property type="entry name" value="TONB_CTD"/>
    <property type="match status" value="1"/>
</dbReference>
<sequence length="293" mass="31555">MSWWLALALQATPTAPPPLPPPLFPAVTKAKAGTNLAAYLSEDDYPVDAIRNGEEGTVAFTLEVTPQGRVGGCTIVASSGSATLDEATCRLMTTRPRFAPALDQFGNPTRDSFFGRIRWVLPVVRIARFSTLEVTLAGPNARFARASDCHTIEEVAGERSDTTDEECRDFDGNPLQSALREAARKAGRTPVRVRLTMESLLDGEPERPFPSDGRLVGSIVHRIELAASGKITTCAKASGDWPSMPDVTCEIADWFDPARLSGAATRARIVQRLFVVGENKAATRPSAPPPPKT</sequence>
<accession>A0ABP7TK32</accession>
<dbReference type="InterPro" id="IPR037682">
    <property type="entry name" value="TonB_C"/>
</dbReference>
<keyword evidence="2" id="KW-0812">Transmembrane</keyword>
<comment type="caution">
    <text evidence="6">The sequence shown here is derived from an EMBL/GenBank/DDBJ whole genome shotgun (WGS) entry which is preliminary data.</text>
</comment>
<dbReference type="EMBL" id="BAABBR010000001">
    <property type="protein sequence ID" value="GAA4027319.1"/>
    <property type="molecule type" value="Genomic_DNA"/>
</dbReference>
<evidence type="ECO:0000256" key="2">
    <source>
        <dbReference type="ARBA" id="ARBA00022692"/>
    </source>
</evidence>
<dbReference type="Pfam" id="PF03544">
    <property type="entry name" value="TonB_C"/>
    <property type="match status" value="1"/>
</dbReference>
<keyword evidence="7" id="KW-1185">Reference proteome</keyword>
<reference evidence="7" key="1">
    <citation type="journal article" date="2019" name="Int. J. Syst. Evol. Microbiol.">
        <title>The Global Catalogue of Microorganisms (GCM) 10K type strain sequencing project: providing services to taxonomists for standard genome sequencing and annotation.</title>
        <authorList>
            <consortium name="The Broad Institute Genomics Platform"/>
            <consortium name="The Broad Institute Genome Sequencing Center for Infectious Disease"/>
            <person name="Wu L."/>
            <person name="Ma J."/>
        </authorList>
    </citation>
    <scope>NUCLEOTIDE SEQUENCE [LARGE SCALE GENOMIC DNA]</scope>
    <source>
        <strain evidence="7">JCM 17564</strain>
    </source>
</reference>
<keyword evidence="3" id="KW-1133">Transmembrane helix</keyword>
<organism evidence="6 7">
    <name type="scientific">Sphingomonas rosea</name>
    <dbReference type="NCBI Taxonomy" id="335605"/>
    <lineage>
        <taxon>Bacteria</taxon>
        <taxon>Pseudomonadati</taxon>
        <taxon>Pseudomonadota</taxon>
        <taxon>Alphaproteobacteria</taxon>
        <taxon>Sphingomonadales</taxon>
        <taxon>Sphingomonadaceae</taxon>
        <taxon>Sphingomonas</taxon>
    </lineage>
</organism>
<keyword evidence="4" id="KW-0472">Membrane</keyword>
<dbReference type="NCBIfam" id="TIGR01352">
    <property type="entry name" value="tonB_Cterm"/>
    <property type="match status" value="1"/>
</dbReference>
<protein>
    <recommendedName>
        <fullName evidence="5">TonB C-terminal domain-containing protein</fullName>
    </recommendedName>
</protein>
<evidence type="ECO:0000313" key="6">
    <source>
        <dbReference type="EMBL" id="GAA4027319.1"/>
    </source>
</evidence>
<dbReference type="Gene3D" id="3.30.1150.10">
    <property type="match status" value="1"/>
</dbReference>
<dbReference type="RefSeq" id="WP_344695147.1">
    <property type="nucleotide sequence ID" value="NZ_BAABBR010000001.1"/>
</dbReference>
<evidence type="ECO:0000256" key="3">
    <source>
        <dbReference type="ARBA" id="ARBA00022989"/>
    </source>
</evidence>
<dbReference type="SUPFAM" id="SSF74653">
    <property type="entry name" value="TolA/TonB C-terminal domain"/>
    <property type="match status" value="1"/>
</dbReference>
<proteinExistence type="predicted"/>
<dbReference type="InterPro" id="IPR006260">
    <property type="entry name" value="TonB/TolA_C"/>
</dbReference>
<gene>
    <name evidence="6" type="ORF">GCM10022281_02500</name>
</gene>
<evidence type="ECO:0000259" key="5">
    <source>
        <dbReference type="PROSITE" id="PS52015"/>
    </source>
</evidence>
<evidence type="ECO:0000256" key="1">
    <source>
        <dbReference type="ARBA" id="ARBA00004167"/>
    </source>
</evidence>
<evidence type="ECO:0000313" key="7">
    <source>
        <dbReference type="Proteomes" id="UP001424459"/>
    </source>
</evidence>